<feature type="region of interest" description="Disordered" evidence="1">
    <location>
        <begin position="508"/>
        <end position="537"/>
    </location>
</feature>
<feature type="region of interest" description="Disordered" evidence="1">
    <location>
        <begin position="1418"/>
        <end position="1456"/>
    </location>
</feature>
<proteinExistence type="predicted"/>
<dbReference type="InParanoid" id="A9VA81"/>
<feature type="domain" description="Protein kinase" evidence="3">
    <location>
        <begin position="1112"/>
        <end position="1391"/>
    </location>
</feature>
<dbReference type="GO" id="GO:0005886">
    <property type="term" value="C:plasma membrane"/>
    <property type="evidence" value="ECO:0000318"/>
    <property type="project" value="GO_Central"/>
</dbReference>
<evidence type="ECO:0000313" key="4">
    <source>
        <dbReference type="EMBL" id="EDQ85620.1"/>
    </source>
</evidence>
<organism evidence="4 5">
    <name type="scientific">Monosiga brevicollis</name>
    <name type="common">Choanoflagellate</name>
    <dbReference type="NCBI Taxonomy" id="81824"/>
    <lineage>
        <taxon>Eukaryota</taxon>
        <taxon>Choanoflagellata</taxon>
        <taxon>Craspedida</taxon>
        <taxon>Salpingoecidae</taxon>
        <taxon>Monosiga</taxon>
    </lineage>
</organism>
<accession>A9VA81</accession>
<dbReference type="EMBL" id="CH991572">
    <property type="protein sequence ID" value="EDQ85620.1"/>
    <property type="molecule type" value="Genomic_DNA"/>
</dbReference>
<reference evidence="4 5" key="1">
    <citation type="journal article" date="2008" name="Nature">
        <title>The genome of the choanoflagellate Monosiga brevicollis and the origin of metazoans.</title>
        <authorList>
            <consortium name="JGI Sequencing"/>
            <person name="King N."/>
            <person name="Westbrook M.J."/>
            <person name="Young S.L."/>
            <person name="Kuo A."/>
            <person name="Abedin M."/>
            <person name="Chapman J."/>
            <person name="Fairclough S."/>
            <person name="Hellsten U."/>
            <person name="Isogai Y."/>
            <person name="Letunic I."/>
            <person name="Marr M."/>
            <person name="Pincus D."/>
            <person name="Putnam N."/>
            <person name="Rokas A."/>
            <person name="Wright K.J."/>
            <person name="Zuzow R."/>
            <person name="Dirks W."/>
            <person name="Good M."/>
            <person name="Goodstein D."/>
            <person name="Lemons D."/>
            <person name="Li W."/>
            <person name="Lyons J.B."/>
            <person name="Morris A."/>
            <person name="Nichols S."/>
            <person name="Richter D.J."/>
            <person name="Salamov A."/>
            <person name="Bork P."/>
            <person name="Lim W.A."/>
            <person name="Manning G."/>
            <person name="Miller W.T."/>
            <person name="McGinnis W."/>
            <person name="Shapiro H."/>
            <person name="Tjian R."/>
            <person name="Grigoriev I.V."/>
            <person name="Rokhsar D."/>
        </authorList>
    </citation>
    <scope>NUCLEOTIDE SEQUENCE [LARGE SCALE GENOMIC DNA]</scope>
    <source>
        <strain evidence="5">MX1 / ATCC 50154</strain>
    </source>
</reference>
<dbReference type="PRINTS" id="PR00109">
    <property type="entry name" value="TYRKINASE"/>
</dbReference>
<evidence type="ECO:0000256" key="1">
    <source>
        <dbReference type="SAM" id="MobiDB-lite"/>
    </source>
</evidence>
<dbReference type="InterPro" id="IPR011009">
    <property type="entry name" value="Kinase-like_dom_sf"/>
</dbReference>
<name>A9VA81_MONBE</name>
<dbReference type="GO" id="GO:0004713">
    <property type="term" value="F:protein tyrosine kinase activity"/>
    <property type="evidence" value="ECO:0000318"/>
    <property type="project" value="GO_Central"/>
</dbReference>
<dbReference type="SUPFAM" id="SSF52058">
    <property type="entry name" value="L domain-like"/>
    <property type="match status" value="3"/>
</dbReference>
<dbReference type="eggNOG" id="KOG0196">
    <property type="taxonomic scope" value="Eukaryota"/>
</dbReference>
<dbReference type="KEGG" id="mbr:MONBRDRAFT_29134"/>
<dbReference type="Gene3D" id="3.80.20.20">
    <property type="entry name" value="Receptor L-domain"/>
    <property type="match status" value="1"/>
</dbReference>
<protein>
    <recommendedName>
        <fullName evidence="3">Protein kinase domain-containing protein</fullName>
    </recommendedName>
</protein>
<dbReference type="InterPro" id="IPR036941">
    <property type="entry name" value="Rcpt_L-dom_sf"/>
</dbReference>
<dbReference type="PROSITE" id="PS50011">
    <property type="entry name" value="PROTEIN_KINASE_DOM"/>
    <property type="match status" value="1"/>
</dbReference>
<dbReference type="Gene3D" id="1.10.510.10">
    <property type="entry name" value="Transferase(Phosphotransferase) domain 1"/>
    <property type="match status" value="1"/>
</dbReference>
<feature type="region of interest" description="Disordered" evidence="1">
    <location>
        <begin position="1464"/>
        <end position="1483"/>
    </location>
</feature>
<evidence type="ECO:0000256" key="2">
    <source>
        <dbReference type="SAM" id="SignalP"/>
    </source>
</evidence>
<keyword evidence="2" id="KW-0732">Signal</keyword>
<evidence type="ECO:0000259" key="3">
    <source>
        <dbReference type="PROSITE" id="PS50011"/>
    </source>
</evidence>
<dbReference type="SUPFAM" id="SSF56112">
    <property type="entry name" value="Protein kinase-like (PK-like)"/>
    <property type="match status" value="1"/>
</dbReference>
<gene>
    <name evidence="4" type="ORF">MONBRDRAFT_29134</name>
</gene>
<feature type="compositionally biased region" description="Basic and acidic residues" evidence="1">
    <location>
        <begin position="1446"/>
        <end position="1456"/>
    </location>
</feature>
<evidence type="ECO:0000313" key="5">
    <source>
        <dbReference type="Proteomes" id="UP000001357"/>
    </source>
</evidence>
<dbReference type="InterPro" id="IPR028082">
    <property type="entry name" value="Peripla_BP_I"/>
</dbReference>
<dbReference type="GO" id="GO:0005524">
    <property type="term" value="F:ATP binding"/>
    <property type="evidence" value="ECO:0007669"/>
    <property type="project" value="InterPro"/>
</dbReference>
<dbReference type="PANTHER" id="PTHR24416">
    <property type="entry name" value="TYROSINE-PROTEIN KINASE RECEPTOR"/>
    <property type="match status" value="1"/>
</dbReference>
<dbReference type="PROSITE" id="PS00109">
    <property type="entry name" value="PROTEIN_KINASE_TYR"/>
    <property type="match status" value="1"/>
</dbReference>
<sequence length="1483" mass="160848">MRGMGLLLGSMCLVLAGLAGVAGQGETGVEPMLYVDGDGTLHINSSSSRDGGVARVLIDGVDVLQELAEQRQLIGSFEKTVNTLAAMTLVVHSGDVGCDLAVPPGVTQIQGNIKLVACTVLTATDLIWSLSRLTSVTGDLIIQNTLGLTNLDAFSQLTSVGKDLFLRSNADLSNINGLRALKLISGNLNIFKINLLTNIDSLSKLTRVEGFIHIESNANIEHLDGLFNCTTKQGLAVSANLALTNIDGLSRITTCLYLRINVCQHPWLYLLNGSWEAKGKGTQRHLNNDNPLLTNLDGLSNLYSTGSVTIQNNGRLLNVDGLARLDSVSYYVVVRNNPLLVNLIGLSNLRHISTNLRIQTNGNLTSLELHNLNYVGTYVEVCENPLLNMSAAASLLAGLEVPCHEDLATCVTCECEKRCSAIRFNALFRNPLAKPYSFLANCSFQFPLSAALLAETSTVIKVFNAQFSISALEQSLTNRNAFETWSNACGLPPLIVLDGSADNNDDGFDAGDDDFDTASSTTPRPTSTSTPIPGLEHPHLCHLKLADTSGRVDLTTETPNKTLIYPSISGYLKAELDPCAKANTSFVCLDHNLNLTHHARLMMRLVRAMSWRHLMLLNDNTCTLYNLPAALQSALLEAAEAHDVSLIAHETAYEASCSNLPIREHPIHLFLASDVYSSAVAFVRSLNYHSNDPRLVYLYPEDINPVSFETLLTAMTPWDTTGELRAVARARTIIVTSKLPELQNQRSAFQMKDAAGNPMLTVQEPGEVVFYSLTGQPSSDLILFPAEPDLLPASEYPLVLRILHVASRIGPPLEYGAAGADAMIVAASEFLAGIFPDIKIEIVRADVTGRNCSVILSIAEQHAVHLVAGPGMSVCVLQAMNVGRSLPSLQFISPIGTSAALFNTSVYPNYLSLTASTLKLGANLFNLVSALGKPDCVTLVHDSFLTPNVDVTDRFRSLLSAEGHDVALDLVFPASADEVLVDELLRTLWANGTGVVVVSLFALPTSEWDVNVRRSLSGRLISMNLDTPEGTSPFAAPFASFQSSTDHRRFMAQIIDHAWIINVAEIVMITAVAAERVKHTHRFGRDLNATRERLRDSVYAILVNNSIPGLYYDHLNIDADGELGATETVIFDENGEVVSIGNPEGDGRVMSWSKSAHVEVVCKQARVGDSTTSTEMRLLTEAILLNQLQDTIHVVKLIGLVVEQPALILVLEYCSLGDLAHVLRSAVEDNRQTSFAVKMRMAQDIARGMASLTRYSIVHSDLSARNVLVDENYRCKVSDLGLAYVGPDMQDVGTITAIRWAAPEVLEGSIGPQSDVWSFGIVLYEIMTDAAALPYGSLSSSAVVVAVKAGYRMPRPVRCPVPVYELMEQCWSEYRARPSFLHLAAQLSSFTPQMMGKHASTPSEPPIQEPVVSSIPGQYSQLKRPGSVPVAHDDAHVQGQGHGHGLGHDQGHDHNHDAMSHVLARKSKRRNLDEAPPTYLTLL</sequence>
<dbReference type="InterPro" id="IPR000719">
    <property type="entry name" value="Prot_kinase_dom"/>
</dbReference>
<feature type="signal peptide" evidence="2">
    <location>
        <begin position="1"/>
        <end position="23"/>
    </location>
</feature>
<dbReference type="InterPro" id="IPR001245">
    <property type="entry name" value="Ser-Thr/Tyr_kinase_cat_dom"/>
</dbReference>
<dbReference type="SUPFAM" id="SSF53822">
    <property type="entry name" value="Periplasmic binding protein-like I"/>
    <property type="match status" value="1"/>
</dbReference>
<dbReference type="InterPro" id="IPR050122">
    <property type="entry name" value="RTK"/>
</dbReference>
<dbReference type="PANTHER" id="PTHR24416:SF623">
    <property type="entry name" value="PROTEIN KINASE DOMAIN-CONTAINING PROTEIN"/>
    <property type="match status" value="1"/>
</dbReference>
<dbReference type="GeneID" id="5894877"/>
<dbReference type="Pfam" id="PF07714">
    <property type="entry name" value="PK_Tyr_Ser-Thr"/>
    <property type="match status" value="1"/>
</dbReference>
<keyword evidence="5" id="KW-1185">Reference proteome</keyword>
<feature type="compositionally biased region" description="Low complexity" evidence="1">
    <location>
        <begin position="517"/>
        <end position="533"/>
    </location>
</feature>
<feature type="chain" id="PRO_5002744850" description="Protein kinase domain-containing protein" evidence="2">
    <location>
        <begin position="24"/>
        <end position="1483"/>
    </location>
</feature>
<dbReference type="InterPro" id="IPR008266">
    <property type="entry name" value="Tyr_kinase_AS"/>
</dbReference>
<dbReference type="STRING" id="81824.A9VA81"/>
<dbReference type="Proteomes" id="UP000001357">
    <property type="component" value="Unassembled WGS sequence"/>
</dbReference>
<dbReference type="RefSeq" id="XP_001749569.1">
    <property type="nucleotide sequence ID" value="XM_001749517.1"/>
</dbReference>